<keyword evidence="6" id="KW-0670">Pyruvate</keyword>
<organism evidence="6 7">
    <name type="scientific">Saccharobesus litoralis</name>
    <dbReference type="NCBI Taxonomy" id="2172099"/>
    <lineage>
        <taxon>Bacteria</taxon>
        <taxon>Pseudomonadati</taxon>
        <taxon>Pseudomonadota</taxon>
        <taxon>Gammaproteobacteria</taxon>
        <taxon>Alteromonadales</taxon>
        <taxon>Alteromonadaceae</taxon>
        <taxon>Saccharobesus</taxon>
    </lineage>
</organism>
<reference evidence="6 7" key="1">
    <citation type="submission" date="2018-01" db="EMBL/GenBank/DDBJ databases">
        <title>Genome sequence of a Cantenovulum-like bacteria.</title>
        <authorList>
            <person name="Tan W.R."/>
            <person name="Lau N.-S."/>
            <person name="Go F."/>
            <person name="Amirul A.-A.A."/>
        </authorList>
    </citation>
    <scope>NUCLEOTIDE SEQUENCE [LARGE SCALE GENOMIC DNA]</scope>
    <source>
        <strain evidence="6 7">CCB-QB4</strain>
    </source>
</reference>
<gene>
    <name evidence="6" type="ORF">C2869_10890</name>
</gene>
<dbReference type="CDD" id="cd00609">
    <property type="entry name" value="AAT_like"/>
    <property type="match status" value="1"/>
</dbReference>
<dbReference type="InterPro" id="IPR015424">
    <property type="entry name" value="PyrdxlP-dep_Trfase"/>
</dbReference>
<keyword evidence="4" id="KW-0663">Pyridoxal phosphate</keyword>
<dbReference type="GO" id="GO:0005829">
    <property type="term" value="C:cytosol"/>
    <property type="evidence" value="ECO:0007669"/>
    <property type="project" value="TreeGrafter"/>
</dbReference>
<dbReference type="Proteomes" id="UP000244441">
    <property type="component" value="Chromosome"/>
</dbReference>
<keyword evidence="3" id="KW-0808">Transferase</keyword>
<dbReference type="GO" id="GO:1901605">
    <property type="term" value="P:alpha-amino acid metabolic process"/>
    <property type="evidence" value="ECO:0007669"/>
    <property type="project" value="TreeGrafter"/>
</dbReference>
<evidence type="ECO:0000256" key="2">
    <source>
        <dbReference type="ARBA" id="ARBA00022576"/>
    </source>
</evidence>
<comment type="cofactor">
    <cofactor evidence="1">
        <name>pyridoxal 5'-phosphate</name>
        <dbReference type="ChEBI" id="CHEBI:597326"/>
    </cofactor>
</comment>
<accession>A0A2S0VRS4</accession>
<dbReference type="SUPFAM" id="SSF53383">
    <property type="entry name" value="PLP-dependent transferases"/>
    <property type="match status" value="1"/>
</dbReference>
<dbReference type="AlphaFoldDB" id="A0A2S0VRS4"/>
<proteinExistence type="predicted"/>
<dbReference type="Gene3D" id="3.40.640.10">
    <property type="entry name" value="Type I PLP-dependent aspartate aminotransferase-like (Major domain)"/>
    <property type="match status" value="1"/>
</dbReference>
<dbReference type="InterPro" id="IPR004839">
    <property type="entry name" value="Aminotransferase_I/II_large"/>
</dbReference>
<feature type="domain" description="Aminotransferase class I/classII large" evidence="5">
    <location>
        <begin position="63"/>
        <end position="407"/>
    </location>
</feature>
<dbReference type="KEGG" id="cate:C2869_10890"/>
<evidence type="ECO:0000256" key="1">
    <source>
        <dbReference type="ARBA" id="ARBA00001933"/>
    </source>
</evidence>
<keyword evidence="7" id="KW-1185">Reference proteome</keyword>
<evidence type="ECO:0000256" key="4">
    <source>
        <dbReference type="ARBA" id="ARBA00022898"/>
    </source>
</evidence>
<dbReference type="EMBL" id="CP026604">
    <property type="protein sequence ID" value="AWB66909.1"/>
    <property type="molecule type" value="Genomic_DNA"/>
</dbReference>
<sequence length="420" mass="46963">MKLSQFGQQLTSDSGIVNLMADLGNALNVNPNLLFLGGGNPAKVDEFELLVSQLLSEIAQDPQALHKLVGVYQSPQGAEDFIQQLSHYFQQHCAWQVADKNIAITNGSQSAFFILINMLAGQAADATQHKHFLFPLMPEYLGYSDQGVADDYFVGAKPQIEEIGPDLFKYKIDFDNLHIDDKVAAICVSRPTNPTGNMITDDELNQLSDLAKQHNIPLIIDCAYGEPFPGIVYQSSNYQWQDHHILVLSLSKLGLPATRTGIVVAHPDLIQRVVKVNTIMSLANGNLGPELMTRMLAQGKVKSICKDMLLPFYQRKRDVLMNALRNELQGLPYRIHQPEGAFFLWLWLKDLPISSADLYQRLKQQGVLVMDGSPFFFALDDAWQHKQECLRLSYCQSDEVIESAAKIIGQEVKALYSKQA</sequence>
<dbReference type="NCBIfam" id="NF006967">
    <property type="entry name" value="PRK09440.1-5"/>
    <property type="match status" value="1"/>
</dbReference>
<dbReference type="PANTHER" id="PTHR42790">
    <property type="entry name" value="AMINOTRANSFERASE"/>
    <property type="match status" value="1"/>
</dbReference>
<dbReference type="InterPro" id="IPR050859">
    <property type="entry name" value="Class-I_PLP-dep_aminotransf"/>
</dbReference>
<dbReference type="PANTHER" id="PTHR42790:SF4">
    <property type="entry name" value="VALINE--PYRUVATE AMINOTRANSFERASE"/>
    <property type="match status" value="1"/>
</dbReference>
<evidence type="ECO:0000259" key="5">
    <source>
        <dbReference type="Pfam" id="PF00155"/>
    </source>
</evidence>
<dbReference type="OrthoDB" id="5889947at2"/>
<evidence type="ECO:0000313" key="7">
    <source>
        <dbReference type="Proteomes" id="UP000244441"/>
    </source>
</evidence>
<dbReference type="Pfam" id="PF00155">
    <property type="entry name" value="Aminotran_1_2"/>
    <property type="match status" value="1"/>
</dbReference>
<evidence type="ECO:0000256" key="3">
    <source>
        <dbReference type="ARBA" id="ARBA00022679"/>
    </source>
</evidence>
<evidence type="ECO:0000313" key="6">
    <source>
        <dbReference type="EMBL" id="AWB66909.1"/>
    </source>
</evidence>
<dbReference type="GO" id="GO:0009042">
    <property type="term" value="F:valine-pyruvate transaminase activity"/>
    <property type="evidence" value="ECO:0007669"/>
    <property type="project" value="TreeGrafter"/>
</dbReference>
<protein>
    <submittedName>
        <fullName evidence="6">Valine--pyruvate transaminase</fullName>
    </submittedName>
</protein>
<dbReference type="InterPro" id="IPR015421">
    <property type="entry name" value="PyrdxlP-dep_Trfase_major"/>
</dbReference>
<dbReference type="NCBIfam" id="NF006964">
    <property type="entry name" value="PRK09440.1-2"/>
    <property type="match status" value="1"/>
</dbReference>
<keyword evidence="2" id="KW-0032">Aminotransferase</keyword>
<dbReference type="GO" id="GO:0030170">
    <property type="term" value="F:pyridoxal phosphate binding"/>
    <property type="evidence" value="ECO:0007669"/>
    <property type="project" value="InterPro"/>
</dbReference>
<name>A0A2S0VRS4_9ALTE</name>
<dbReference type="RefSeq" id="WP_108602965.1">
    <property type="nucleotide sequence ID" value="NZ_CP026604.1"/>
</dbReference>